<accession>A0A7U6GEW8</accession>
<dbReference type="PANTHER" id="PTHR34388">
    <property type="entry name" value="DNA POLYMERASE III SUBUNIT DELTA"/>
    <property type="match status" value="1"/>
</dbReference>
<dbReference type="EMBL" id="AP012051">
    <property type="protein sequence ID" value="BAL81128.1"/>
    <property type="molecule type" value="Genomic_DNA"/>
</dbReference>
<keyword evidence="3" id="KW-0235">DNA replication</keyword>
<dbReference type="Gene3D" id="1.10.8.60">
    <property type="match status" value="1"/>
</dbReference>
<dbReference type="GO" id="GO:0009360">
    <property type="term" value="C:DNA polymerase III complex"/>
    <property type="evidence" value="ECO:0007669"/>
    <property type="project" value="TreeGrafter"/>
</dbReference>
<dbReference type="Pfam" id="PF21694">
    <property type="entry name" value="DNA_pol3_delta_C"/>
    <property type="match status" value="1"/>
</dbReference>
<dbReference type="Proteomes" id="UP000004793">
    <property type="component" value="Chromosome"/>
</dbReference>
<evidence type="ECO:0000313" key="6">
    <source>
        <dbReference type="EMBL" id="BAL81128.1"/>
    </source>
</evidence>
<dbReference type="KEGG" id="cex:CSE_10020"/>
<evidence type="ECO:0000259" key="5">
    <source>
        <dbReference type="Pfam" id="PF21694"/>
    </source>
</evidence>
<keyword evidence="2 6" id="KW-0548">Nucleotidyltransferase</keyword>
<keyword evidence="7" id="KW-1185">Reference proteome</keyword>
<dbReference type="SUPFAM" id="SSF52540">
    <property type="entry name" value="P-loop containing nucleoside triphosphate hydrolases"/>
    <property type="match status" value="1"/>
</dbReference>
<evidence type="ECO:0000256" key="4">
    <source>
        <dbReference type="ARBA" id="ARBA00022932"/>
    </source>
</evidence>
<evidence type="ECO:0000313" key="7">
    <source>
        <dbReference type="Proteomes" id="UP000004793"/>
    </source>
</evidence>
<keyword evidence="1 6" id="KW-0808">Transferase</keyword>
<protein>
    <submittedName>
        <fullName evidence="6">DNA polymerase III subunit delta</fullName>
        <ecNumber evidence="6">2.7.7.7</ecNumber>
    </submittedName>
</protein>
<evidence type="ECO:0000256" key="3">
    <source>
        <dbReference type="ARBA" id="ARBA00022705"/>
    </source>
</evidence>
<evidence type="ECO:0000256" key="1">
    <source>
        <dbReference type="ARBA" id="ARBA00022679"/>
    </source>
</evidence>
<dbReference type="GO" id="GO:0003887">
    <property type="term" value="F:DNA-directed DNA polymerase activity"/>
    <property type="evidence" value="ECO:0007669"/>
    <property type="project" value="UniProtKB-KW"/>
</dbReference>
<feature type="domain" description="DNA polymerase III delta subunit-like C-terminal" evidence="5">
    <location>
        <begin position="203"/>
        <end position="327"/>
    </location>
</feature>
<keyword evidence="4" id="KW-0239">DNA-directed DNA polymerase</keyword>
<dbReference type="GO" id="GO:0003677">
    <property type="term" value="F:DNA binding"/>
    <property type="evidence" value="ECO:0007669"/>
    <property type="project" value="InterPro"/>
</dbReference>
<gene>
    <name evidence="6" type="primary">holA</name>
    <name evidence="6" type="ordered locus">CSE_10020</name>
</gene>
<dbReference type="Gene3D" id="3.40.50.300">
    <property type="entry name" value="P-loop containing nucleotide triphosphate hydrolases"/>
    <property type="match status" value="1"/>
</dbReference>
<dbReference type="NCBIfam" id="TIGR01128">
    <property type="entry name" value="holA"/>
    <property type="match status" value="1"/>
</dbReference>
<reference evidence="6 7" key="1">
    <citation type="submission" date="2011-01" db="EMBL/GenBank/DDBJ databases">
        <title>Whole genome sequence of Caldisericum exile AZM16c01.</title>
        <authorList>
            <person name="Narita-Yamada S."/>
            <person name="Kawakoshi A."/>
            <person name="Nakamura S."/>
            <person name="Sasagawa M."/>
            <person name="Fukada J."/>
            <person name="Sekine M."/>
            <person name="Kato Y."/>
            <person name="Fukai R."/>
            <person name="Sasaki K."/>
            <person name="Hanamaki A."/>
            <person name="Narita H."/>
            <person name="Konno Y."/>
            <person name="Mori K."/>
            <person name="Yamazaki S."/>
            <person name="Suzuki K."/>
            <person name="Fujita N."/>
        </authorList>
    </citation>
    <scope>NUCLEOTIDE SEQUENCE [LARGE SCALE GENOMIC DNA]</scope>
    <source>
        <strain evidence="7">DSM 21853 / NBRC 104410 / AZM16c01</strain>
    </source>
</reference>
<sequence>MREISAIELLRELDSELPKEPLVILLGEDHYLKEQIVKKYIDKIFGNNTNNLDYIKLTGANLTYQEFVNTISLPPFFSLKLVIIKDGEQISKQNLQKILSAPIPDFSKVILVLNQRDLSTLRGNFIIVKDYTVPLNQVELWIEKKAKEYGKTITKDAIKELIRRLDTNFYALSSEIKKLAFYVGDKKEIRREIIVELVKELGEEDIFEFVNAIIFLNKDEAVRMLDYFLKDKGQENLVLSQILKTLSIYLIVNDLKNKEGLNLKSINEYIASLFGTYLRTKTLEEIIKNLERINIDNIVKQYNVFVEFDIKSKRGEIDLPLTLRNYILTKVS</sequence>
<dbReference type="Gene3D" id="1.20.272.10">
    <property type="match status" value="1"/>
</dbReference>
<dbReference type="GO" id="GO:0006261">
    <property type="term" value="P:DNA-templated DNA replication"/>
    <property type="evidence" value="ECO:0007669"/>
    <property type="project" value="TreeGrafter"/>
</dbReference>
<dbReference type="OrthoDB" id="9775929at2"/>
<dbReference type="InterPro" id="IPR027417">
    <property type="entry name" value="P-loop_NTPase"/>
</dbReference>
<organism evidence="6 7">
    <name type="scientific">Caldisericum exile (strain DSM 21853 / NBRC 104410 / AZM16c01)</name>
    <dbReference type="NCBI Taxonomy" id="511051"/>
    <lineage>
        <taxon>Bacteria</taxon>
        <taxon>Pseudomonadati</taxon>
        <taxon>Caldisericota/Cryosericota group</taxon>
        <taxon>Caldisericota</taxon>
        <taxon>Caldisericia</taxon>
        <taxon>Caldisericales</taxon>
        <taxon>Caldisericaceae</taxon>
        <taxon>Caldisericum</taxon>
    </lineage>
</organism>
<evidence type="ECO:0000256" key="2">
    <source>
        <dbReference type="ARBA" id="ARBA00022695"/>
    </source>
</evidence>
<dbReference type="EC" id="2.7.7.7" evidence="6"/>
<name>A0A7U6GEW8_CALEA</name>
<dbReference type="PANTHER" id="PTHR34388:SF1">
    <property type="entry name" value="DNA POLYMERASE III SUBUNIT DELTA"/>
    <property type="match status" value="1"/>
</dbReference>
<dbReference type="RefSeq" id="WP_014453530.1">
    <property type="nucleotide sequence ID" value="NC_017096.1"/>
</dbReference>
<proteinExistence type="predicted"/>
<dbReference type="InterPro" id="IPR048466">
    <property type="entry name" value="DNA_pol3_delta-like_C"/>
</dbReference>
<dbReference type="InterPro" id="IPR005790">
    <property type="entry name" value="DNA_polIII_delta"/>
</dbReference>
<dbReference type="AlphaFoldDB" id="A0A7U6GEW8"/>